<protein>
    <submittedName>
        <fullName evidence="1">Uncharacterized protein</fullName>
    </submittedName>
</protein>
<comment type="caution">
    <text evidence="1">The sequence shown here is derived from an EMBL/GenBank/DDBJ whole genome shotgun (WGS) entry which is preliminary data.</text>
</comment>
<evidence type="ECO:0000313" key="1">
    <source>
        <dbReference type="EMBL" id="RHW25419.1"/>
    </source>
</evidence>
<dbReference type="EMBL" id="QXGH01000024">
    <property type="protein sequence ID" value="RHW25419.1"/>
    <property type="molecule type" value="Genomic_DNA"/>
</dbReference>
<reference evidence="1 2" key="1">
    <citation type="submission" date="2018-09" db="EMBL/GenBank/DDBJ databases">
        <title>Genome sequencing of Nocardioides immobilis CCTCC AB 2017083 for comparison to Nocardioides silvaticus.</title>
        <authorList>
            <person name="Li C."/>
            <person name="Wang G."/>
        </authorList>
    </citation>
    <scope>NUCLEOTIDE SEQUENCE [LARGE SCALE GENOMIC DNA]</scope>
    <source>
        <strain evidence="1 2">CCTCC AB 2017083</strain>
    </source>
</reference>
<organism evidence="1 2">
    <name type="scientific">Nocardioides immobilis</name>
    <dbReference type="NCBI Taxonomy" id="2049295"/>
    <lineage>
        <taxon>Bacteria</taxon>
        <taxon>Bacillati</taxon>
        <taxon>Actinomycetota</taxon>
        <taxon>Actinomycetes</taxon>
        <taxon>Propionibacteriales</taxon>
        <taxon>Nocardioidaceae</taxon>
        <taxon>Nocardioides</taxon>
    </lineage>
</organism>
<sequence>MALMSGPKGFNAVLAERLRRERELAARRRTWLQIVEQLTATDARCRAAGLEIDVWRELAAVGYDRSRLQRPSDADLDAVVDLERGRAAVSRRIEEAATARAAARAQVALDRLRSALDANGELVVTALAPVAAAAPTLSAVKAPVELLSSLLGSTGGRQAQLTDELERLLDSDRAAGRQDWLEYAARVADGVRAERDRHDRAVLRDEFVAIIARVSGPAAETLIARVDGAPDRASLEALRPTVLAAVRAAELNAERAFVIAQAIEVWRELGYEPGPEFSEVALSGDAALLPHRDWTAHALQVRFDEDGLGLATNVVATSETDPLRDKEIEDDHCADIAAFTESLGTRGVDASLVRRVAAGALPMQHLDAEAVTARRRRRTAARRTSG</sequence>
<proteinExistence type="predicted"/>
<dbReference type="Proteomes" id="UP000283644">
    <property type="component" value="Unassembled WGS sequence"/>
</dbReference>
<dbReference type="AlphaFoldDB" id="A0A417XYI0"/>
<gene>
    <name evidence="1" type="ORF">D0Z08_19525</name>
</gene>
<name>A0A417XYI0_9ACTN</name>
<evidence type="ECO:0000313" key="2">
    <source>
        <dbReference type="Proteomes" id="UP000283644"/>
    </source>
</evidence>
<accession>A0A417XYI0</accession>
<keyword evidence="2" id="KW-1185">Reference proteome</keyword>